<dbReference type="SUPFAM" id="SSF56112">
    <property type="entry name" value="Protein kinase-like (PK-like)"/>
    <property type="match status" value="1"/>
</dbReference>
<evidence type="ECO:0000259" key="4">
    <source>
        <dbReference type="SMART" id="SM00220"/>
    </source>
</evidence>
<protein>
    <recommendedName>
        <fullName evidence="4">Protein kinase domain-containing protein</fullName>
    </recommendedName>
</protein>
<comment type="caution">
    <text evidence="5">The sequence shown here is derived from an EMBL/GenBank/DDBJ whole genome shotgun (WGS) entry which is preliminary data.</text>
</comment>
<feature type="region of interest" description="Disordered" evidence="3">
    <location>
        <begin position="1"/>
        <end position="22"/>
    </location>
</feature>
<organism evidence="5 6">
    <name type="scientific">Datura stramonium</name>
    <name type="common">Jimsonweed</name>
    <name type="synonym">Common thornapple</name>
    <dbReference type="NCBI Taxonomy" id="4076"/>
    <lineage>
        <taxon>Eukaryota</taxon>
        <taxon>Viridiplantae</taxon>
        <taxon>Streptophyta</taxon>
        <taxon>Embryophyta</taxon>
        <taxon>Tracheophyta</taxon>
        <taxon>Spermatophyta</taxon>
        <taxon>Magnoliopsida</taxon>
        <taxon>eudicotyledons</taxon>
        <taxon>Gunneridae</taxon>
        <taxon>Pentapetalae</taxon>
        <taxon>asterids</taxon>
        <taxon>lamiids</taxon>
        <taxon>Solanales</taxon>
        <taxon>Solanaceae</taxon>
        <taxon>Solanoideae</taxon>
        <taxon>Datureae</taxon>
        <taxon>Datura</taxon>
    </lineage>
</organism>
<feature type="domain" description="Protein kinase" evidence="4">
    <location>
        <begin position="39"/>
        <end position="232"/>
    </location>
</feature>
<keyword evidence="2" id="KW-0067">ATP-binding</keyword>
<dbReference type="InterPro" id="IPR000719">
    <property type="entry name" value="Prot_kinase_dom"/>
</dbReference>
<dbReference type="InterPro" id="IPR011009">
    <property type="entry name" value="Kinase-like_dom_sf"/>
</dbReference>
<dbReference type="EMBL" id="JACEIK010000164">
    <property type="protein sequence ID" value="MCD7451371.1"/>
    <property type="molecule type" value="Genomic_DNA"/>
</dbReference>
<keyword evidence="1" id="KW-0547">Nucleotide-binding</keyword>
<gene>
    <name evidence="5" type="ORF">HAX54_011300</name>
</gene>
<sequence length="273" mass="31323">MREDQDDDVFDGSMTNEFERSTGPKKFSYSELARCTNIFSQEQMIGQGGFWSIYKGYLREYNSYIASKRVSRKSKKGIKKYASELGYPFFNEKSHLTGTIRFKIAQGLASALLYLHEEWEQCVGSQTTDLAGTMGYMAPECVNPCKGSKETNIYSFGIIVLEIACGMKPIDPNNEEHEVNIVDWVWRLYGMRNLHEAVDPKLSSEFNEQEMEHLVIVDLWCAHPNNNCRLFIRKKIHVLNFEAPLPILPSYMPVQTYYSSSHHIPTISLSSNI</sequence>
<evidence type="ECO:0000313" key="5">
    <source>
        <dbReference type="EMBL" id="MCD7451371.1"/>
    </source>
</evidence>
<name>A0ABS8RX83_DATST</name>
<dbReference type="Proteomes" id="UP000823775">
    <property type="component" value="Unassembled WGS sequence"/>
</dbReference>
<keyword evidence="6" id="KW-1185">Reference proteome</keyword>
<reference evidence="5 6" key="1">
    <citation type="journal article" date="2021" name="BMC Genomics">
        <title>Datura genome reveals duplications of psychoactive alkaloid biosynthetic genes and high mutation rate following tissue culture.</title>
        <authorList>
            <person name="Rajewski A."/>
            <person name="Carter-House D."/>
            <person name="Stajich J."/>
            <person name="Litt A."/>
        </authorList>
    </citation>
    <scope>NUCLEOTIDE SEQUENCE [LARGE SCALE GENOMIC DNA]</scope>
    <source>
        <strain evidence="5">AR-01</strain>
    </source>
</reference>
<proteinExistence type="predicted"/>
<feature type="compositionally biased region" description="Acidic residues" evidence="3">
    <location>
        <begin position="1"/>
        <end position="10"/>
    </location>
</feature>
<dbReference type="Gene3D" id="3.30.200.20">
    <property type="entry name" value="Phosphorylase Kinase, domain 1"/>
    <property type="match status" value="1"/>
</dbReference>
<dbReference type="PANTHER" id="PTHR27007">
    <property type="match status" value="1"/>
</dbReference>
<dbReference type="Gene3D" id="1.10.510.10">
    <property type="entry name" value="Transferase(Phosphotransferase) domain 1"/>
    <property type="match status" value="1"/>
</dbReference>
<accession>A0ABS8RX83</accession>
<evidence type="ECO:0000313" key="6">
    <source>
        <dbReference type="Proteomes" id="UP000823775"/>
    </source>
</evidence>
<evidence type="ECO:0000256" key="1">
    <source>
        <dbReference type="ARBA" id="ARBA00022741"/>
    </source>
</evidence>
<evidence type="ECO:0000256" key="2">
    <source>
        <dbReference type="ARBA" id="ARBA00022840"/>
    </source>
</evidence>
<dbReference type="Pfam" id="PF00069">
    <property type="entry name" value="Pkinase"/>
    <property type="match status" value="1"/>
</dbReference>
<dbReference type="InterPro" id="IPR050528">
    <property type="entry name" value="L-type_Lectin-RKs"/>
</dbReference>
<evidence type="ECO:0000256" key="3">
    <source>
        <dbReference type="SAM" id="MobiDB-lite"/>
    </source>
</evidence>
<dbReference type="SMART" id="SM00220">
    <property type="entry name" value="S_TKc"/>
    <property type="match status" value="1"/>
</dbReference>